<protein>
    <submittedName>
        <fullName evidence="2">Uncharacterized protein</fullName>
    </submittedName>
</protein>
<evidence type="ECO:0000256" key="1">
    <source>
        <dbReference type="SAM" id="Phobius"/>
    </source>
</evidence>
<feature type="transmembrane region" description="Helical" evidence="1">
    <location>
        <begin position="81"/>
        <end position="103"/>
    </location>
</feature>
<reference evidence="3" key="1">
    <citation type="submission" date="2020-01" db="EMBL/GenBank/DDBJ databases">
        <title>Draft genome sequence of the Termite Coptotermes fromosanus.</title>
        <authorList>
            <person name="Itakura S."/>
            <person name="Yosikawa Y."/>
            <person name="Umezawa K."/>
        </authorList>
    </citation>
    <scope>NUCLEOTIDE SEQUENCE [LARGE SCALE GENOMIC DNA]</scope>
</reference>
<evidence type="ECO:0000313" key="2">
    <source>
        <dbReference type="EMBL" id="GFG36846.1"/>
    </source>
</evidence>
<dbReference type="InParanoid" id="A0A6L2PWC0"/>
<proteinExistence type="predicted"/>
<accession>A0A6L2PWC0</accession>
<gene>
    <name evidence="2" type="ORF">Cfor_08663</name>
</gene>
<keyword evidence="1" id="KW-0472">Membrane</keyword>
<dbReference type="EMBL" id="BLKM01009497">
    <property type="protein sequence ID" value="GFG36846.1"/>
    <property type="molecule type" value="Genomic_DNA"/>
</dbReference>
<dbReference type="OrthoDB" id="6621726at2759"/>
<comment type="caution">
    <text evidence="2">The sequence shown here is derived from an EMBL/GenBank/DDBJ whole genome shotgun (WGS) entry which is preliminary data.</text>
</comment>
<feature type="transmembrane region" description="Helical" evidence="1">
    <location>
        <begin position="50"/>
        <end position="75"/>
    </location>
</feature>
<keyword evidence="3" id="KW-1185">Reference proteome</keyword>
<name>A0A6L2PWC0_COPFO</name>
<evidence type="ECO:0000313" key="3">
    <source>
        <dbReference type="Proteomes" id="UP000502823"/>
    </source>
</evidence>
<organism evidence="2 3">
    <name type="scientific">Coptotermes formosanus</name>
    <name type="common">Formosan subterranean termite</name>
    <dbReference type="NCBI Taxonomy" id="36987"/>
    <lineage>
        <taxon>Eukaryota</taxon>
        <taxon>Metazoa</taxon>
        <taxon>Ecdysozoa</taxon>
        <taxon>Arthropoda</taxon>
        <taxon>Hexapoda</taxon>
        <taxon>Insecta</taxon>
        <taxon>Pterygota</taxon>
        <taxon>Neoptera</taxon>
        <taxon>Polyneoptera</taxon>
        <taxon>Dictyoptera</taxon>
        <taxon>Blattodea</taxon>
        <taxon>Blattoidea</taxon>
        <taxon>Termitoidae</taxon>
        <taxon>Rhinotermitidae</taxon>
        <taxon>Coptotermes</taxon>
    </lineage>
</organism>
<dbReference type="Proteomes" id="UP000502823">
    <property type="component" value="Unassembled WGS sequence"/>
</dbReference>
<sequence>MKAHLSRSTSLDRIRQFPAYCFRGCLPHALSYLQTSSTTIQAGLIVVRNFLLTVAVYLSLVLLTLQLSACCWALLLLGTNPFGLIFMLASLFAMCAVACQIIAHDYSKYTQ</sequence>
<keyword evidence="1" id="KW-0812">Transmembrane</keyword>
<dbReference type="AlphaFoldDB" id="A0A6L2PWC0"/>
<keyword evidence="1" id="KW-1133">Transmembrane helix</keyword>